<dbReference type="FunFam" id="3.40.50.300:FF:000011">
    <property type="entry name" value="Putative ABC transporter ATP-binding component"/>
    <property type="match status" value="1"/>
</dbReference>
<keyword evidence="11" id="KW-0648">Protein biosynthesis</keyword>
<dbReference type="AlphaFoldDB" id="A0A1M7UQH9"/>
<dbReference type="SUPFAM" id="SSF52540">
    <property type="entry name" value="P-loop containing nucleoside triphosphate hydrolases"/>
    <property type="match status" value="2"/>
</dbReference>
<dbReference type="GO" id="GO:0005524">
    <property type="term" value="F:ATP binding"/>
    <property type="evidence" value="ECO:0007669"/>
    <property type="project" value="UniProtKB-KW"/>
</dbReference>
<feature type="domain" description="ABC transporter" evidence="14">
    <location>
        <begin position="4"/>
        <end position="255"/>
    </location>
</feature>
<dbReference type="PANTHER" id="PTHR42855">
    <property type="entry name" value="ABC TRANSPORTER ATP-BINDING SUBUNIT"/>
    <property type="match status" value="1"/>
</dbReference>
<keyword evidence="2" id="KW-0963">Cytoplasm</keyword>
<dbReference type="InterPro" id="IPR051309">
    <property type="entry name" value="ABCF_ATPase"/>
</dbReference>
<comment type="similarity">
    <text evidence="1">Belongs to the ABC transporter superfamily. ABCF family. Translational throttle EttA subfamily.</text>
</comment>
<dbReference type="GO" id="GO:0006412">
    <property type="term" value="P:translation"/>
    <property type="evidence" value="ECO:0007669"/>
    <property type="project" value="UniProtKB-KW"/>
</dbReference>
<dbReference type="GO" id="GO:0003677">
    <property type="term" value="F:DNA binding"/>
    <property type="evidence" value="ECO:0007669"/>
    <property type="project" value="InterPro"/>
</dbReference>
<dbReference type="Gene3D" id="1.10.287.380">
    <property type="entry name" value="Valyl-tRNA synthetase, C-terminal domain"/>
    <property type="match status" value="1"/>
</dbReference>
<accession>A0A1M7UQH9</accession>
<evidence type="ECO:0000256" key="10">
    <source>
        <dbReference type="ARBA" id="ARBA00022884"/>
    </source>
</evidence>
<dbReference type="Pfam" id="PF12848">
    <property type="entry name" value="ABC_tran_Xtn"/>
    <property type="match status" value="1"/>
</dbReference>
<dbReference type="CDD" id="cd03221">
    <property type="entry name" value="ABCF_EF-3"/>
    <property type="match status" value="2"/>
</dbReference>
<gene>
    <name evidence="15" type="ORF">SAMN02745215_04383</name>
</gene>
<dbReference type="Proteomes" id="UP000184010">
    <property type="component" value="Unassembled WGS sequence"/>
</dbReference>
<dbReference type="PANTHER" id="PTHR42855:SF1">
    <property type="entry name" value="ABC TRANSPORTER DOMAIN-CONTAINING PROTEIN"/>
    <property type="match status" value="1"/>
</dbReference>
<dbReference type="PROSITE" id="PS50893">
    <property type="entry name" value="ABC_TRANSPORTER_2"/>
    <property type="match status" value="2"/>
</dbReference>
<keyword evidence="5" id="KW-0677">Repeat</keyword>
<evidence type="ECO:0000256" key="8">
    <source>
        <dbReference type="ARBA" id="ARBA00022840"/>
    </source>
</evidence>
<keyword evidence="3" id="KW-0820">tRNA-binding</keyword>
<dbReference type="GO" id="GO:0000049">
    <property type="term" value="F:tRNA binding"/>
    <property type="evidence" value="ECO:0007669"/>
    <property type="project" value="UniProtKB-KW"/>
</dbReference>
<dbReference type="GO" id="GO:0006417">
    <property type="term" value="P:regulation of translation"/>
    <property type="evidence" value="ECO:0007669"/>
    <property type="project" value="UniProtKB-KW"/>
</dbReference>
<organism evidence="15 16">
    <name type="scientific">Desulfitobacterium chlororespirans DSM 11544</name>
    <dbReference type="NCBI Taxonomy" id="1121395"/>
    <lineage>
        <taxon>Bacteria</taxon>
        <taxon>Bacillati</taxon>
        <taxon>Bacillota</taxon>
        <taxon>Clostridia</taxon>
        <taxon>Eubacteriales</taxon>
        <taxon>Desulfitobacteriaceae</taxon>
        <taxon>Desulfitobacterium</taxon>
    </lineage>
</organism>
<reference evidence="16" key="1">
    <citation type="submission" date="2016-12" db="EMBL/GenBank/DDBJ databases">
        <authorList>
            <person name="Varghese N."/>
            <person name="Submissions S."/>
        </authorList>
    </citation>
    <scope>NUCLEOTIDE SEQUENCE [LARGE SCALE GENOMIC DNA]</scope>
    <source>
        <strain evidence="16">DSM 11544</strain>
    </source>
</reference>
<dbReference type="EMBL" id="FRDN01000015">
    <property type="protein sequence ID" value="SHN85209.1"/>
    <property type="molecule type" value="Genomic_DNA"/>
</dbReference>
<evidence type="ECO:0000256" key="3">
    <source>
        <dbReference type="ARBA" id="ARBA00022555"/>
    </source>
</evidence>
<keyword evidence="7" id="KW-0378">Hydrolase</keyword>
<protein>
    <submittedName>
        <fullName evidence="15">ATP-binding cassette, subfamily F, uup</fullName>
    </submittedName>
</protein>
<evidence type="ECO:0000313" key="15">
    <source>
        <dbReference type="EMBL" id="SHN85209.1"/>
    </source>
</evidence>
<keyword evidence="9" id="KW-0810">Translation regulation</keyword>
<dbReference type="STRING" id="1121395.SAMN02745215_04383"/>
<evidence type="ECO:0000256" key="5">
    <source>
        <dbReference type="ARBA" id="ARBA00022737"/>
    </source>
</evidence>
<evidence type="ECO:0000256" key="9">
    <source>
        <dbReference type="ARBA" id="ARBA00022845"/>
    </source>
</evidence>
<evidence type="ECO:0000256" key="11">
    <source>
        <dbReference type="ARBA" id="ARBA00022917"/>
    </source>
</evidence>
<dbReference type="PROSITE" id="PS00211">
    <property type="entry name" value="ABC_TRANSPORTER_1"/>
    <property type="match status" value="1"/>
</dbReference>
<keyword evidence="16" id="KW-1185">Reference proteome</keyword>
<proteinExistence type="inferred from homology"/>
<keyword evidence="12" id="KW-0175">Coiled coil</keyword>
<dbReference type="SMART" id="SM00382">
    <property type="entry name" value="AAA"/>
    <property type="match status" value="2"/>
</dbReference>
<feature type="coiled-coil region" evidence="12">
    <location>
        <begin position="585"/>
        <end position="636"/>
    </location>
</feature>
<evidence type="ECO:0000256" key="12">
    <source>
        <dbReference type="SAM" id="Coils"/>
    </source>
</evidence>
<dbReference type="Gene3D" id="3.40.50.300">
    <property type="entry name" value="P-loop containing nucleotide triphosphate hydrolases"/>
    <property type="match status" value="2"/>
</dbReference>
<evidence type="ECO:0000256" key="7">
    <source>
        <dbReference type="ARBA" id="ARBA00022801"/>
    </source>
</evidence>
<evidence type="ECO:0000259" key="14">
    <source>
        <dbReference type="PROSITE" id="PS50893"/>
    </source>
</evidence>
<dbReference type="InterPro" id="IPR032781">
    <property type="entry name" value="ABC_tran_Xtn"/>
</dbReference>
<evidence type="ECO:0000256" key="1">
    <source>
        <dbReference type="ARBA" id="ARBA00005868"/>
    </source>
</evidence>
<dbReference type="GO" id="GO:0016887">
    <property type="term" value="F:ATP hydrolysis activity"/>
    <property type="evidence" value="ECO:0007669"/>
    <property type="project" value="InterPro"/>
</dbReference>
<dbReference type="InterPro" id="IPR032524">
    <property type="entry name" value="ABC_tran_C"/>
</dbReference>
<dbReference type="InterPro" id="IPR003439">
    <property type="entry name" value="ABC_transporter-like_ATP-bd"/>
</dbReference>
<evidence type="ECO:0000256" key="2">
    <source>
        <dbReference type="ARBA" id="ARBA00022490"/>
    </source>
</evidence>
<evidence type="ECO:0000256" key="6">
    <source>
        <dbReference type="ARBA" id="ARBA00022741"/>
    </source>
</evidence>
<sequence>MNLLTAESLSKSYGIKPLFQDISLGIEEGQKIGLIGVNGTGKSTLLKILAGLEQPEQGQITTNNELQLEYLPQEPDFDPEATVLQQVFKGNSPLMKLLRDYETALERLNQDPNSESYQNTLLQLGQKMDSHNAWQIESEAKAVLTKLGITQFDIPIGTLSGGQRKRVALAGALIQPSNVLILDEPTNHIDNEMVDWLENYLHKLKGALLMVTHDRYFLDRVANRIFELDRGKLYAYPGNYSRFLELKAERDEQEEASERKRQNILRNELAWMRRGAQARTTKQKARIDRFEQLQADQPEEKTGKVNVSTGAARLGKKVIQCSHLRKSYPGSGMVIADFSIILAKYDRIGIIGPNGSGKSTLLNILAGRIEADAGEIEWGPTVKLGYFAQEYREFEPQTKVIDVIKAVAEVIPTSDGGVLTASQMLERFLFTPAQQWTPVEKLSGGEKRRLYLLQVLMSSPNVLLLDEPTNDLDIQTLSILEDYLENFPGVVITVSHDRFFLDRVVEQILAFEGQGRIHSSIGNYTDYREHLARRIAEEQFSRETLAKAQKLSGQSSKPGEVEETGNQAKPKERLLKMSYKEQREYEQIEDRIAGLEGQLEQVNQGMAEAGSNYGKLNELLKTKDDLEKQLEESLERWTYLSELAEEIAGRKSPQE</sequence>
<dbReference type="Pfam" id="PF00005">
    <property type="entry name" value="ABC_tran"/>
    <property type="match status" value="2"/>
</dbReference>
<dbReference type="FunFam" id="3.40.50.300:FF:000183">
    <property type="entry name" value="ABC transporter ATP-binding protein yjjK"/>
    <property type="match status" value="1"/>
</dbReference>
<dbReference type="Pfam" id="PF16326">
    <property type="entry name" value="ABC_tran_CTD"/>
    <property type="match status" value="1"/>
</dbReference>
<dbReference type="InterPro" id="IPR017871">
    <property type="entry name" value="ABC_transporter-like_CS"/>
</dbReference>
<dbReference type="InterPro" id="IPR003593">
    <property type="entry name" value="AAA+_ATPase"/>
</dbReference>
<evidence type="ECO:0000256" key="4">
    <source>
        <dbReference type="ARBA" id="ARBA00022730"/>
    </source>
</evidence>
<dbReference type="RefSeq" id="WP_072774561.1">
    <property type="nucleotide sequence ID" value="NZ_FRDN01000015.1"/>
</dbReference>
<keyword evidence="6" id="KW-0547">Nucleotide-binding</keyword>
<evidence type="ECO:0000256" key="13">
    <source>
        <dbReference type="SAM" id="MobiDB-lite"/>
    </source>
</evidence>
<keyword evidence="8 15" id="KW-0067">ATP-binding</keyword>
<feature type="domain" description="ABC transporter" evidence="14">
    <location>
        <begin position="319"/>
        <end position="538"/>
    </location>
</feature>
<feature type="region of interest" description="Disordered" evidence="13">
    <location>
        <begin position="546"/>
        <end position="571"/>
    </location>
</feature>
<name>A0A1M7UQH9_9FIRM</name>
<evidence type="ECO:0000313" key="16">
    <source>
        <dbReference type="Proteomes" id="UP000184010"/>
    </source>
</evidence>
<dbReference type="GO" id="GO:0019843">
    <property type="term" value="F:rRNA binding"/>
    <property type="evidence" value="ECO:0007669"/>
    <property type="project" value="UniProtKB-KW"/>
</dbReference>
<dbReference type="InterPro" id="IPR037118">
    <property type="entry name" value="Val-tRNA_synth_C_sf"/>
</dbReference>
<keyword evidence="4" id="KW-0699">rRNA-binding</keyword>
<dbReference type="InterPro" id="IPR027417">
    <property type="entry name" value="P-loop_NTPase"/>
</dbReference>
<keyword evidence="10" id="KW-0694">RNA-binding</keyword>